<feature type="compositionally biased region" description="Basic and acidic residues" evidence="1">
    <location>
        <begin position="572"/>
        <end position="583"/>
    </location>
</feature>
<feature type="compositionally biased region" description="Basic residues" evidence="1">
    <location>
        <begin position="584"/>
        <end position="617"/>
    </location>
</feature>
<comment type="caution">
    <text evidence="2">The sequence shown here is derived from an EMBL/GenBank/DDBJ whole genome shotgun (WGS) entry which is preliminary data.</text>
</comment>
<name>A0AAD8LQX5_BABGI</name>
<keyword evidence="3" id="KW-1185">Reference proteome</keyword>
<reference evidence="2" key="1">
    <citation type="submission" date="2023-08" db="EMBL/GenBank/DDBJ databases">
        <title>Draft sequence of the Babesia gibsoni genome.</title>
        <authorList>
            <person name="Yamagishi J.Y."/>
            <person name="Xuan X.X."/>
        </authorList>
    </citation>
    <scope>NUCLEOTIDE SEQUENCE</scope>
    <source>
        <strain evidence="2">Azabu</strain>
    </source>
</reference>
<dbReference type="Proteomes" id="UP001230268">
    <property type="component" value="Unassembled WGS sequence"/>
</dbReference>
<sequence length="760" mass="87225">MATTLHRSDPKLSAALLRNYSYISSDSIQDCLSGTPLIVEGEEYDISSQSLLTNANFKPLLCCALNACCQHKFMLADRILTAINACFIVSPKLYSTLADEEFINNMELIFVNICRIKDWDRSIPCVRLLTICCETMRHHRRRGNLDKVYRRILRKICNSIAKYHITIDEKGAETTCELRNVYESVVFLRAFILLLLSVKIDFYVDIEPFVRSVRDTMTLVIIDAARAQAYARLAVNTAIHYKDIPKSRPRTWRKTSLSITFTNPKMIDREMVLLEPVCGVASFDHISTFYIPEKGDKVIQLPLISCIDVHNDDKHLKFYYEVNLAYIKCNFPKILVPAFNQQLGEHYRFCLSCLKDSNIYNESYDFTVQNHYTSEIINRTVLEEPVVVPRVKTTRRISCAILELPLQCMTLSHSGRSSTMPERNTPCEKLDSIPLKGHLQQLETDASRIKDTSFMPPSINKITTTCATYGSLPCNTVEAIKLTAKDDLTASKELIQGDNNLPYKGVVRKISIATLTLPPENCMEQPVIEEDVYIAPNDGVSVTEASVKKDDEVDVEILPCGTQQISSYDVSPPKDKVTKEDKKRHVASKHISNRKRHHKVRIMKQKRTKRRAKHSGKSKSQQTPVPHREHRSVGLYNNCTSAMDGELREQNSIVKHLRRACQLLIKRKDRSCSHIRKQFEELRHEIETKFHLVLCRCQERWDKANDAYIKRFNEIEDSMYEFELPRLENLYKGLPEPIRLQQPGVSVDSCLATLDKIKNK</sequence>
<dbReference type="EMBL" id="JAVEPI010000003">
    <property type="protein sequence ID" value="KAK1442752.1"/>
    <property type="molecule type" value="Genomic_DNA"/>
</dbReference>
<gene>
    <name evidence="2" type="ORF">BgAZ_302700</name>
</gene>
<organism evidence="2 3">
    <name type="scientific">Babesia gibsoni</name>
    <dbReference type="NCBI Taxonomy" id="33632"/>
    <lineage>
        <taxon>Eukaryota</taxon>
        <taxon>Sar</taxon>
        <taxon>Alveolata</taxon>
        <taxon>Apicomplexa</taxon>
        <taxon>Aconoidasida</taxon>
        <taxon>Piroplasmida</taxon>
        <taxon>Babesiidae</taxon>
        <taxon>Babesia</taxon>
    </lineage>
</organism>
<evidence type="ECO:0000313" key="3">
    <source>
        <dbReference type="Proteomes" id="UP001230268"/>
    </source>
</evidence>
<accession>A0AAD8LQX5</accession>
<protein>
    <submittedName>
        <fullName evidence="2">Uncharacterized protein</fullName>
    </submittedName>
</protein>
<evidence type="ECO:0000256" key="1">
    <source>
        <dbReference type="SAM" id="MobiDB-lite"/>
    </source>
</evidence>
<evidence type="ECO:0000313" key="2">
    <source>
        <dbReference type="EMBL" id="KAK1442752.1"/>
    </source>
</evidence>
<feature type="region of interest" description="Disordered" evidence="1">
    <location>
        <begin position="568"/>
        <end position="630"/>
    </location>
</feature>
<proteinExistence type="predicted"/>
<dbReference type="AlphaFoldDB" id="A0AAD8LQX5"/>